<evidence type="ECO:0000259" key="1">
    <source>
        <dbReference type="Pfam" id="PF01261"/>
    </source>
</evidence>
<dbReference type="EC" id="4.2.1.44" evidence="2"/>
<protein>
    <submittedName>
        <fullName evidence="2">Inosose dehydratase</fullName>
        <ecNumber evidence="2">4.2.1.44</ecNumber>
    </submittedName>
</protein>
<dbReference type="InterPro" id="IPR050312">
    <property type="entry name" value="IolE/XylAMocC-like"/>
</dbReference>
<dbReference type="PANTHER" id="PTHR12110">
    <property type="entry name" value="HYDROXYPYRUVATE ISOMERASE"/>
    <property type="match status" value="1"/>
</dbReference>
<name>A0ABU1NQK9_9BACL</name>
<reference evidence="2 3" key="1">
    <citation type="submission" date="2023-07" db="EMBL/GenBank/DDBJ databases">
        <title>Sorghum-associated microbial communities from plants grown in Nebraska, USA.</title>
        <authorList>
            <person name="Schachtman D."/>
        </authorList>
    </citation>
    <scope>NUCLEOTIDE SEQUENCE [LARGE SCALE GENOMIC DNA]</scope>
    <source>
        <strain evidence="2 3">CC258</strain>
    </source>
</reference>
<feature type="domain" description="Xylose isomerase-like TIM barrel" evidence="1">
    <location>
        <begin position="32"/>
        <end position="284"/>
    </location>
</feature>
<gene>
    <name evidence="2" type="ORF">J2736_000355</name>
</gene>
<dbReference type="RefSeq" id="WP_310222935.1">
    <property type="nucleotide sequence ID" value="NZ_JAVDSB010000001.1"/>
</dbReference>
<evidence type="ECO:0000313" key="3">
    <source>
        <dbReference type="Proteomes" id="UP001267290"/>
    </source>
</evidence>
<proteinExistence type="predicted"/>
<dbReference type="GO" id="GO:0050114">
    <property type="term" value="F:myo-inosose-2 dehydratase activity"/>
    <property type="evidence" value="ECO:0007669"/>
    <property type="project" value="UniProtKB-EC"/>
</dbReference>
<dbReference type="InterPro" id="IPR030823">
    <property type="entry name" value="IolE/MocC"/>
</dbReference>
<comment type="caution">
    <text evidence="2">The sequence shown here is derived from an EMBL/GenBank/DDBJ whole genome shotgun (WGS) entry which is preliminary data.</text>
</comment>
<dbReference type="InterPro" id="IPR036237">
    <property type="entry name" value="Xyl_isomerase-like_sf"/>
</dbReference>
<dbReference type="InterPro" id="IPR013022">
    <property type="entry name" value="Xyl_isomerase-like_TIM-brl"/>
</dbReference>
<dbReference type="Pfam" id="PF01261">
    <property type="entry name" value="AP_endonuc_2"/>
    <property type="match status" value="1"/>
</dbReference>
<dbReference type="EMBL" id="JAVDSB010000001">
    <property type="protein sequence ID" value="MDR6549172.1"/>
    <property type="molecule type" value="Genomic_DNA"/>
</dbReference>
<keyword evidence="3" id="KW-1185">Reference proteome</keyword>
<evidence type="ECO:0000313" key="2">
    <source>
        <dbReference type="EMBL" id="MDR6549172.1"/>
    </source>
</evidence>
<keyword evidence="2" id="KW-0456">Lyase</keyword>
<accession>A0ABU1NQK9</accession>
<dbReference type="PANTHER" id="PTHR12110:SF41">
    <property type="entry name" value="INOSOSE DEHYDRATASE"/>
    <property type="match status" value="1"/>
</dbReference>
<dbReference type="NCBIfam" id="TIGR04379">
    <property type="entry name" value="myo_inos_iolE"/>
    <property type="match status" value="1"/>
</dbReference>
<dbReference type="Gene3D" id="3.20.20.150">
    <property type="entry name" value="Divalent-metal-dependent TIM barrel enzymes"/>
    <property type="match status" value="1"/>
</dbReference>
<sequence>MKVQYGISAINWVNEDIKEYGHHFTAEQVLTEMASLGFEGTEFCRKFPRDVDALKQLLASKDMVLTSQWRSVHFSDPSRHEAEMEAFRAHADFLKAMGCQYVVTCESSNKIEDPANNKVSITPLTEDQWGFMVEGLHKAGQYCKDNGMKLVYHFHGETVVETGEQIARLMEMTDPTLVYLLFDSGHAYYGGCDPLYILQTYYDRIAYIHLKDVREQVLEQHLLDGYRFREGVRRGVFTVPGDGCIDFKPIFEELKKRHYAGWIIVEAEQNPEIANPLIYAEKARHYLKSLTE</sequence>
<dbReference type="Proteomes" id="UP001267290">
    <property type="component" value="Unassembled WGS sequence"/>
</dbReference>
<dbReference type="SUPFAM" id="SSF51658">
    <property type="entry name" value="Xylose isomerase-like"/>
    <property type="match status" value="1"/>
</dbReference>
<organism evidence="2 3">
    <name type="scientific">Paenibacillus qinlingensis</name>
    <dbReference type="NCBI Taxonomy" id="1837343"/>
    <lineage>
        <taxon>Bacteria</taxon>
        <taxon>Bacillati</taxon>
        <taxon>Bacillota</taxon>
        <taxon>Bacilli</taxon>
        <taxon>Bacillales</taxon>
        <taxon>Paenibacillaceae</taxon>
        <taxon>Paenibacillus</taxon>
    </lineage>
</organism>